<name>A0ABW8PTN7_9GAMM</name>
<reference evidence="2 3" key="1">
    <citation type="submission" date="2024-02" db="EMBL/GenBank/DDBJ databases">
        <title>Marinospirillum sp. MEB 164 isolated from Lonar lake sediment.</title>
        <authorList>
            <person name="Joshi A."/>
            <person name="Thite S."/>
        </authorList>
    </citation>
    <scope>NUCLEOTIDE SEQUENCE [LARGE SCALE GENOMIC DNA]</scope>
    <source>
        <strain evidence="2 3">MEB164</strain>
    </source>
</reference>
<gene>
    <name evidence="2" type="ORF">V6U78_00950</name>
</gene>
<protein>
    <submittedName>
        <fullName evidence="2">Tripartite tricarboxylate transporter substrate-binding protein</fullName>
    </submittedName>
</protein>
<comment type="similarity">
    <text evidence="1">Belongs to the UPF0065 (bug) family.</text>
</comment>
<dbReference type="Pfam" id="PF03401">
    <property type="entry name" value="TctC"/>
    <property type="match status" value="1"/>
</dbReference>
<proteinExistence type="inferred from homology"/>
<evidence type="ECO:0000313" key="3">
    <source>
        <dbReference type="Proteomes" id="UP001621714"/>
    </source>
</evidence>
<evidence type="ECO:0000313" key="2">
    <source>
        <dbReference type="EMBL" id="MFK7159605.1"/>
    </source>
</evidence>
<dbReference type="InterPro" id="IPR042100">
    <property type="entry name" value="Bug_dom1"/>
</dbReference>
<keyword evidence="3" id="KW-1185">Reference proteome</keyword>
<organism evidence="2 3">
    <name type="scientific">Marinospirillum alkalitolerans</name>
    <dbReference type="NCBI Taxonomy" id="3123374"/>
    <lineage>
        <taxon>Bacteria</taxon>
        <taxon>Pseudomonadati</taxon>
        <taxon>Pseudomonadota</taxon>
        <taxon>Gammaproteobacteria</taxon>
        <taxon>Oceanospirillales</taxon>
        <taxon>Oceanospirillaceae</taxon>
        <taxon>Marinospirillum</taxon>
    </lineage>
</organism>
<evidence type="ECO:0000256" key="1">
    <source>
        <dbReference type="ARBA" id="ARBA00006987"/>
    </source>
</evidence>
<dbReference type="InterPro" id="IPR005064">
    <property type="entry name" value="BUG"/>
</dbReference>
<dbReference type="Gene3D" id="3.40.190.150">
    <property type="entry name" value="Bordetella uptake gene, domain 1"/>
    <property type="match status" value="1"/>
</dbReference>
<sequence>MTQIQRFLSWCLGALLLIWPLMSFSDFPSRPLTLIIGFNPGGSVDRQAQMISQLLEERLTQKIEIVYHAGAGGATSAAMLAFSREQGYVLQYGPSHTFVFTPLASITSYDPQSFRYIAALTRDQLALVTASDKNIDSWEALLAYWREQGELRYATQILLDRYIMRSIAAQEGLSLQIIPTSGGRHMSELLLNGNVDLAFSGGTHQRFADQMTVLASFGSERLIDYPERPSIEELGYPYSLNSFGVFAVPADTPDTQIEVLSQALAEIIEDPRFVRFIEQEIQVPIAFLNEEQLTGYLERQAQLFRQLVEQHQP</sequence>
<dbReference type="RefSeq" id="WP_405336232.1">
    <property type="nucleotide sequence ID" value="NZ_JBANFI010000001.1"/>
</dbReference>
<dbReference type="Proteomes" id="UP001621714">
    <property type="component" value="Unassembled WGS sequence"/>
</dbReference>
<dbReference type="PIRSF" id="PIRSF017082">
    <property type="entry name" value="YflP"/>
    <property type="match status" value="1"/>
</dbReference>
<dbReference type="Gene3D" id="3.40.190.10">
    <property type="entry name" value="Periplasmic binding protein-like II"/>
    <property type="match status" value="1"/>
</dbReference>
<accession>A0ABW8PTN7</accession>
<dbReference type="EMBL" id="JBANFI010000001">
    <property type="protein sequence ID" value="MFK7159605.1"/>
    <property type="molecule type" value="Genomic_DNA"/>
</dbReference>
<dbReference type="PANTHER" id="PTHR42928:SF5">
    <property type="entry name" value="BLR1237 PROTEIN"/>
    <property type="match status" value="1"/>
</dbReference>
<dbReference type="SUPFAM" id="SSF53850">
    <property type="entry name" value="Periplasmic binding protein-like II"/>
    <property type="match status" value="1"/>
</dbReference>
<comment type="caution">
    <text evidence="2">The sequence shown here is derived from an EMBL/GenBank/DDBJ whole genome shotgun (WGS) entry which is preliminary data.</text>
</comment>
<dbReference type="PANTHER" id="PTHR42928">
    <property type="entry name" value="TRICARBOXYLATE-BINDING PROTEIN"/>
    <property type="match status" value="1"/>
</dbReference>